<proteinExistence type="predicted"/>
<feature type="chain" id="PRO_5034553919" evidence="2">
    <location>
        <begin position="21"/>
        <end position="348"/>
    </location>
</feature>
<sequence length="348" mass="38094">MKQHLTTIIIFFSTAVLVSSSNGELNIVSRSVDGHQGLIYERSSSGHIFPRLEEHDSFYADPAYLYRSDFEENSEILQPRGKEGRSRRPSSPGAHQRSEADPADQSHRQAAGSSSRRRDPAADPSRKRSQKSPYRDRAPVFWRERSQEGGNRRSSPPRRSNVGPSKRDRSQPANQPHGRGRDRSRDRSRRRASSHSDDEPGQWKPDDARVRVDSHDSGAHLKAFPWHTDNVPDHLWEQPGGPQKVASGKQVTGLTRHPSDSHRSTMEVVGKKVAGRASVGPGGSAVLKSTGIEGTNTKIIGHGIQDSAIVRAEAAPTGNPASVSIQQTGEGSGTTRGTNSVHNRLPGF</sequence>
<feature type="region of interest" description="Disordered" evidence="1">
    <location>
        <begin position="71"/>
        <end position="213"/>
    </location>
</feature>
<comment type="caution">
    <text evidence="3">The sequence shown here is derived from an EMBL/GenBank/DDBJ whole genome shotgun (WGS) entry which is preliminary data.</text>
</comment>
<feature type="signal peptide" evidence="2">
    <location>
        <begin position="1"/>
        <end position="20"/>
    </location>
</feature>
<feature type="region of interest" description="Disordered" evidence="1">
    <location>
        <begin position="239"/>
        <end position="265"/>
    </location>
</feature>
<feature type="compositionally biased region" description="Low complexity" evidence="1">
    <location>
        <begin position="152"/>
        <end position="164"/>
    </location>
</feature>
<evidence type="ECO:0000256" key="2">
    <source>
        <dbReference type="SAM" id="SignalP"/>
    </source>
</evidence>
<dbReference type="AlphaFoldDB" id="A0A8H3EZE9"/>
<feature type="region of interest" description="Disordered" evidence="1">
    <location>
        <begin position="315"/>
        <end position="348"/>
    </location>
</feature>
<organism evidence="3 4">
    <name type="scientific">Gomphillus americanus</name>
    <dbReference type="NCBI Taxonomy" id="1940652"/>
    <lineage>
        <taxon>Eukaryota</taxon>
        <taxon>Fungi</taxon>
        <taxon>Dikarya</taxon>
        <taxon>Ascomycota</taxon>
        <taxon>Pezizomycotina</taxon>
        <taxon>Lecanoromycetes</taxon>
        <taxon>OSLEUM clade</taxon>
        <taxon>Ostropomycetidae</taxon>
        <taxon>Ostropales</taxon>
        <taxon>Graphidaceae</taxon>
        <taxon>Gomphilloideae</taxon>
        <taxon>Gomphillus</taxon>
    </lineage>
</organism>
<evidence type="ECO:0000313" key="4">
    <source>
        <dbReference type="Proteomes" id="UP000664169"/>
    </source>
</evidence>
<feature type="compositionally biased region" description="Basic and acidic residues" evidence="1">
    <location>
        <begin position="133"/>
        <end position="151"/>
    </location>
</feature>
<protein>
    <submittedName>
        <fullName evidence="3">Uncharacterized protein</fullName>
    </submittedName>
</protein>
<feature type="compositionally biased region" description="Basic and acidic residues" evidence="1">
    <location>
        <begin position="96"/>
        <end position="107"/>
    </location>
</feature>
<keyword evidence="2" id="KW-0732">Signal</keyword>
<reference evidence="3" key="1">
    <citation type="submission" date="2021-03" db="EMBL/GenBank/DDBJ databases">
        <authorList>
            <person name="Tagirdzhanova G."/>
        </authorList>
    </citation>
    <scope>NUCLEOTIDE SEQUENCE</scope>
</reference>
<feature type="compositionally biased region" description="Polar residues" evidence="1">
    <location>
        <begin position="319"/>
        <end position="342"/>
    </location>
</feature>
<name>A0A8H3EZE9_9LECA</name>
<keyword evidence="4" id="KW-1185">Reference proteome</keyword>
<evidence type="ECO:0000256" key="1">
    <source>
        <dbReference type="SAM" id="MobiDB-lite"/>
    </source>
</evidence>
<gene>
    <name evidence="3" type="ORF">GOMPHAMPRED_000977</name>
</gene>
<feature type="compositionally biased region" description="Basic and acidic residues" evidence="1">
    <location>
        <begin position="116"/>
        <end position="126"/>
    </location>
</feature>
<dbReference type="EMBL" id="CAJPDQ010000011">
    <property type="protein sequence ID" value="CAF9916376.1"/>
    <property type="molecule type" value="Genomic_DNA"/>
</dbReference>
<accession>A0A8H3EZE9</accession>
<dbReference type="Proteomes" id="UP000664169">
    <property type="component" value="Unassembled WGS sequence"/>
</dbReference>
<evidence type="ECO:0000313" key="3">
    <source>
        <dbReference type="EMBL" id="CAF9916376.1"/>
    </source>
</evidence>
<feature type="compositionally biased region" description="Basic and acidic residues" evidence="1">
    <location>
        <begin position="204"/>
        <end position="213"/>
    </location>
</feature>